<dbReference type="OrthoDB" id="5843820at2759"/>
<keyword evidence="3" id="KW-1185">Reference proteome</keyword>
<proteinExistence type="predicted"/>
<dbReference type="Gene3D" id="3.90.190.10">
    <property type="entry name" value="Protein tyrosine phosphatase superfamily"/>
    <property type="match status" value="1"/>
</dbReference>
<reference evidence="4" key="1">
    <citation type="submission" date="2017-02" db="UniProtKB">
        <authorList>
            <consortium name="WormBaseParasite"/>
        </authorList>
    </citation>
    <scope>IDENTIFICATION</scope>
</reference>
<dbReference type="EMBL" id="UYYF01000387">
    <property type="protein sequence ID" value="VDM97961.1"/>
    <property type="molecule type" value="Genomic_DNA"/>
</dbReference>
<evidence type="ECO:0000313" key="2">
    <source>
        <dbReference type="EMBL" id="VDM97961.1"/>
    </source>
</evidence>
<dbReference type="STRING" id="103827.A0A0N5CPL7"/>
<evidence type="ECO:0000313" key="4">
    <source>
        <dbReference type="WBParaSite" id="TCLT_0000216401-mRNA-1"/>
    </source>
</evidence>
<evidence type="ECO:0000313" key="3">
    <source>
        <dbReference type="Proteomes" id="UP000276776"/>
    </source>
</evidence>
<dbReference type="InterPro" id="IPR029021">
    <property type="entry name" value="Prot-tyrosine_phosphatase-like"/>
</dbReference>
<dbReference type="WBParaSite" id="TCLT_0000216401-mRNA-1">
    <property type="protein sequence ID" value="TCLT_0000216401-mRNA-1"/>
    <property type="gene ID" value="TCLT_0000216401"/>
</dbReference>
<feature type="compositionally biased region" description="Polar residues" evidence="1">
    <location>
        <begin position="33"/>
        <end position="42"/>
    </location>
</feature>
<dbReference type="Proteomes" id="UP000276776">
    <property type="component" value="Unassembled WGS sequence"/>
</dbReference>
<protein>
    <submittedName>
        <fullName evidence="4">Tyrosine-protein phosphatase domain-containing protein</fullName>
    </submittedName>
</protein>
<name>A0A0N5CPL7_THECL</name>
<evidence type="ECO:0000256" key="1">
    <source>
        <dbReference type="SAM" id="MobiDB-lite"/>
    </source>
</evidence>
<dbReference type="AlphaFoldDB" id="A0A0N5CPL7"/>
<sequence>MVDTIQTKEGAVPISAEAMRSSMRSMRRGKNKNIPTPSSLVTHLRSNGRKLGDGIAEMYEQFEKESHTFFAFFNAENRSKNKFPNDIFLFDRTRVILVDPPDYYHASYVDGCQQVILNINTCYLYQLLLLLLLL</sequence>
<gene>
    <name evidence="2" type="ORF">TCLT_LOCUS2165</name>
</gene>
<feature type="region of interest" description="Disordered" evidence="1">
    <location>
        <begin position="16"/>
        <end position="42"/>
    </location>
</feature>
<dbReference type="SUPFAM" id="SSF52799">
    <property type="entry name" value="(Phosphotyrosine protein) phosphatases II"/>
    <property type="match status" value="1"/>
</dbReference>
<reference evidence="2 3" key="2">
    <citation type="submission" date="2018-11" db="EMBL/GenBank/DDBJ databases">
        <authorList>
            <consortium name="Pathogen Informatics"/>
        </authorList>
    </citation>
    <scope>NUCLEOTIDE SEQUENCE [LARGE SCALE GENOMIC DNA]</scope>
</reference>
<accession>A0A0N5CPL7</accession>
<organism evidence="4">
    <name type="scientific">Thelazia callipaeda</name>
    <name type="common">Oriental eyeworm</name>
    <name type="synonym">Parasitic nematode</name>
    <dbReference type="NCBI Taxonomy" id="103827"/>
    <lineage>
        <taxon>Eukaryota</taxon>
        <taxon>Metazoa</taxon>
        <taxon>Ecdysozoa</taxon>
        <taxon>Nematoda</taxon>
        <taxon>Chromadorea</taxon>
        <taxon>Rhabditida</taxon>
        <taxon>Spirurina</taxon>
        <taxon>Spiruromorpha</taxon>
        <taxon>Thelazioidea</taxon>
        <taxon>Thelaziidae</taxon>
        <taxon>Thelazia</taxon>
    </lineage>
</organism>